<keyword evidence="1" id="KW-1185">Reference proteome</keyword>
<evidence type="ECO:0000313" key="2">
    <source>
        <dbReference type="WBParaSite" id="ACRNAN_scaffold13102.g18128.t1"/>
    </source>
</evidence>
<proteinExistence type="predicted"/>
<dbReference type="Proteomes" id="UP000887540">
    <property type="component" value="Unplaced"/>
</dbReference>
<evidence type="ECO:0000313" key="1">
    <source>
        <dbReference type="Proteomes" id="UP000887540"/>
    </source>
</evidence>
<reference evidence="2" key="1">
    <citation type="submission" date="2022-11" db="UniProtKB">
        <authorList>
            <consortium name="WormBaseParasite"/>
        </authorList>
    </citation>
    <scope>IDENTIFICATION</scope>
</reference>
<organism evidence="1 2">
    <name type="scientific">Acrobeloides nanus</name>
    <dbReference type="NCBI Taxonomy" id="290746"/>
    <lineage>
        <taxon>Eukaryota</taxon>
        <taxon>Metazoa</taxon>
        <taxon>Ecdysozoa</taxon>
        <taxon>Nematoda</taxon>
        <taxon>Chromadorea</taxon>
        <taxon>Rhabditida</taxon>
        <taxon>Tylenchina</taxon>
        <taxon>Cephalobomorpha</taxon>
        <taxon>Cephaloboidea</taxon>
        <taxon>Cephalobidae</taxon>
        <taxon>Acrobeloides</taxon>
    </lineage>
</organism>
<accession>A0A914CRS4</accession>
<dbReference type="InterPro" id="IPR035291">
    <property type="entry name" value="DUF5354"/>
</dbReference>
<sequence length="171" mass="19821">MFVMSGDFFIDFNVFLVAKNKKIPRKMLHFDLLLALYLLGFACALKCYQTDSKTGENVIVDDSDFVYCISFPFVQKGQHKIVGKDKIFTATADGLTKDELDNDYELFFDDSMPEYSLLSICLFEKYDWPVLWKMSPKFSGKKLSIEYQFRCLCNTDLCNGASQIEKYLYKS</sequence>
<dbReference type="Pfam" id="PF17305">
    <property type="entry name" value="DUF5354"/>
    <property type="match status" value="1"/>
</dbReference>
<name>A0A914CRS4_9BILA</name>
<dbReference type="WBParaSite" id="ACRNAN_scaffold13102.g18128.t1">
    <property type="protein sequence ID" value="ACRNAN_scaffold13102.g18128.t1"/>
    <property type="gene ID" value="ACRNAN_scaffold13102.g18128"/>
</dbReference>
<dbReference type="AlphaFoldDB" id="A0A914CRS4"/>
<protein>
    <submittedName>
        <fullName evidence="2">Uncharacterized protein</fullName>
    </submittedName>
</protein>